<dbReference type="PANTHER" id="PTHR22947:SF12">
    <property type="entry name" value="MAJOR SPERM PROTEIN"/>
    <property type="match status" value="1"/>
</dbReference>
<comment type="function">
    <text evidence="1">Central component in molecular interactions underlying sperm crawling. Forms an extensive filament system that extends from sperm villipoda, along the leading edge of the pseudopod.</text>
</comment>
<reference evidence="5 6" key="1">
    <citation type="submission" date="2014-11" db="EMBL/GenBank/DDBJ databases">
        <title>Genetic blueprint of the zoonotic pathogen Toxocara canis.</title>
        <authorList>
            <person name="Zhu X.-Q."/>
            <person name="Korhonen P.K."/>
            <person name="Cai H."/>
            <person name="Young N.D."/>
            <person name="Nejsum P."/>
            <person name="von Samson-Himmelstjerna G."/>
            <person name="Boag P.R."/>
            <person name="Tan P."/>
            <person name="Li Q."/>
            <person name="Min J."/>
            <person name="Yang Y."/>
            <person name="Wang X."/>
            <person name="Fang X."/>
            <person name="Hall R.S."/>
            <person name="Hofmann A."/>
            <person name="Sternberg P.W."/>
            <person name="Jex A.R."/>
            <person name="Gasser R.B."/>
        </authorList>
    </citation>
    <scope>NUCLEOTIDE SEQUENCE [LARGE SCALE GENOMIC DNA]</scope>
    <source>
        <strain evidence="5">PN_DK_2014</strain>
    </source>
</reference>
<sequence>MPVMYLSSYSILERVEGNNLFDKAKRELVESMWTFIVLIMSHLSFPVVLIASCRPKKQTAKPTIVAPLPAPKPEEKPEGDKKEGEKPEGDKKEGESDQKKSESETAKKEVEKKDQNAEEKKEGEKKEQESSKKERAEEKKEPEEEKTPYMPKDLHWRSEEGTVKYGVQKILLMNTVGKRQAFKMKCTDNNIYTVKPTYTFLEKDEVVDIEVTRVEGGEAKEDKIFLFHMTCPLPADQVDDDKATDAEPLFSKEDDAYEHYIVPLIADP</sequence>
<keyword evidence="3" id="KW-0812">Transmembrane</keyword>
<dbReference type="InterPro" id="IPR013783">
    <property type="entry name" value="Ig-like_fold"/>
</dbReference>
<feature type="compositionally biased region" description="Basic and acidic residues" evidence="2">
    <location>
        <begin position="72"/>
        <end position="150"/>
    </location>
</feature>
<organism evidence="5 6">
    <name type="scientific">Toxocara canis</name>
    <name type="common">Canine roundworm</name>
    <dbReference type="NCBI Taxonomy" id="6265"/>
    <lineage>
        <taxon>Eukaryota</taxon>
        <taxon>Metazoa</taxon>
        <taxon>Ecdysozoa</taxon>
        <taxon>Nematoda</taxon>
        <taxon>Chromadorea</taxon>
        <taxon>Rhabditida</taxon>
        <taxon>Spirurina</taxon>
        <taxon>Ascaridomorpha</taxon>
        <taxon>Ascaridoidea</taxon>
        <taxon>Toxocaridae</taxon>
        <taxon>Toxocara</taxon>
    </lineage>
</organism>
<dbReference type="AlphaFoldDB" id="A0A0B2USL6"/>
<evidence type="ECO:0000256" key="2">
    <source>
        <dbReference type="SAM" id="MobiDB-lite"/>
    </source>
</evidence>
<dbReference type="Pfam" id="PF00635">
    <property type="entry name" value="Motile_Sperm"/>
    <property type="match status" value="1"/>
</dbReference>
<evidence type="ECO:0000313" key="5">
    <source>
        <dbReference type="EMBL" id="KHN71895.1"/>
    </source>
</evidence>
<evidence type="ECO:0000256" key="1">
    <source>
        <dbReference type="RuleBase" id="RU003425"/>
    </source>
</evidence>
<dbReference type="STRING" id="6265.A0A0B2USL6"/>
<proteinExistence type="predicted"/>
<dbReference type="InterPro" id="IPR000535">
    <property type="entry name" value="MSP_dom"/>
</dbReference>
<keyword evidence="3" id="KW-1133">Transmembrane helix</keyword>
<dbReference type="InterPro" id="IPR008962">
    <property type="entry name" value="PapD-like_sf"/>
</dbReference>
<comment type="caution">
    <text evidence="5">The sequence shown here is derived from an EMBL/GenBank/DDBJ whole genome shotgun (WGS) entry which is preliminary data.</text>
</comment>
<protein>
    <recommendedName>
        <fullName evidence="1">Major sperm protein</fullName>
    </recommendedName>
</protein>
<dbReference type="InterPro" id="IPR051774">
    <property type="entry name" value="Sperm-specific_class_P"/>
</dbReference>
<accession>A0A0B2USL6</accession>
<name>A0A0B2USL6_TOXCA</name>
<evidence type="ECO:0000256" key="3">
    <source>
        <dbReference type="SAM" id="Phobius"/>
    </source>
</evidence>
<keyword evidence="6" id="KW-1185">Reference proteome</keyword>
<dbReference type="Gene3D" id="2.60.40.10">
    <property type="entry name" value="Immunoglobulins"/>
    <property type="match status" value="1"/>
</dbReference>
<feature type="transmembrane region" description="Helical" evidence="3">
    <location>
        <begin position="32"/>
        <end position="51"/>
    </location>
</feature>
<dbReference type="Proteomes" id="UP000031036">
    <property type="component" value="Unassembled WGS sequence"/>
</dbReference>
<dbReference type="PROSITE" id="PS50202">
    <property type="entry name" value="MSP"/>
    <property type="match status" value="1"/>
</dbReference>
<feature type="domain" description="MSP" evidence="4">
    <location>
        <begin position="143"/>
        <end position="268"/>
    </location>
</feature>
<dbReference type="EMBL" id="JPKZ01014295">
    <property type="protein sequence ID" value="KHN71895.1"/>
    <property type="molecule type" value="Genomic_DNA"/>
</dbReference>
<feature type="region of interest" description="Disordered" evidence="2">
    <location>
        <begin position="56"/>
        <end position="150"/>
    </location>
</feature>
<keyword evidence="3" id="KW-0472">Membrane</keyword>
<dbReference type="PANTHER" id="PTHR22947">
    <property type="entry name" value="MAJOR SPERM PROTEIN"/>
    <property type="match status" value="1"/>
</dbReference>
<keyword evidence="1" id="KW-0963">Cytoplasm</keyword>
<evidence type="ECO:0000313" key="6">
    <source>
        <dbReference type="Proteomes" id="UP000031036"/>
    </source>
</evidence>
<dbReference type="SUPFAM" id="SSF49354">
    <property type="entry name" value="PapD-like"/>
    <property type="match status" value="1"/>
</dbReference>
<keyword evidence="1" id="KW-0206">Cytoskeleton</keyword>
<dbReference type="OrthoDB" id="5866971at2759"/>
<gene>
    <name evidence="5" type="ORF">Tcan_18694</name>
</gene>
<evidence type="ECO:0000259" key="4">
    <source>
        <dbReference type="PROSITE" id="PS50202"/>
    </source>
</evidence>